<dbReference type="STRING" id="1424294.Gferi_01245"/>
<feature type="transmembrane region" description="Helical" evidence="1">
    <location>
        <begin position="6"/>
        <end position="23"/>
    </location>
</feature>
<sequence>MAQEKAVIITSIIIGAAVFSNIISHEIKKYLRYVLLAFILFILLTRFGEILLLMDAVATITWPTFKEWVITGSQKLVKLLYLITH</sequence>
<dbReference type="RefSeq" id="WP_069973888.1">
    <property type="nucleotide sequence ID" value="NZ_CP017269.1"/>
</dbReference>
<gene>
    <name evidence="2" type="ORF">Gferi_01245</name>
</gene>
<dbReference type="EMBL" id="CP017269">
    <property type="protein sequence ID" value="AOT68335.1"/>
    <property type="molecule type" value="Genomic_DNA"/>
</dbReference>
<proteinExistence type="predicted"/>
<evidence type="ECO:0000256" key="1">
    <source>
        <dbReference type="SAM" id="Phobius"/>
    </source>
</evidence>
<evidence type="ECO:0000313" key="2">
    <source>
        <dbReference type="EMBL" id="AOT68335.1"/>
    </source>
</evidence>
<evidence type="ECO:0000313" key="3">
    <source>
        <dbReference type="Proteomes" id="UP000095743"/>
    </source>
</evidence>
<reference evidence="2 3" key="1">
    <citation type="submission" date="2016-09" db="EMBL/GenBank/DDBJ databases">
        <title>Genomic analysis reveals versatility of anaerobic energy metabolism of Geosporobacter ferrireducens IRF9 of phylum Firmicutes.</title>
        <authorList>
            <person name="Kim S.-J."/>
        </authorList>
    </citation>
    <scope>NUCLEOTIDE SEQUENCE [LARGE SCALE GENOMIC DNA]</scope>
    <source>
        <strain evidence="2 3">IRF9</strain>
    </source>
</reference>
<keyword evidence="3" id="KW-1185">Reference proteome</keyword>
<organism evidence="2 3">
    <name type="scientific">Geosporobacter ferrireducens</name>
    <dbReference type="NCBI Taxonomy" id="1424294"/>
    <lineage>
        <taxon>Bacteria</taxon>
        <taxon>Bacillati</taxon>
        <taxon>Bacillota</taxon>
        <taxon>Clostridia</taxon>
        <taxon>Peptostreptococcales</taxon>
        <taxon>Thermotaleaceae</taxon>
        <taxon>Geosporobacter</taxon>
    </lineage>
</organism>
<feature type="transmembrane region" description="Helical" evidence="1">
    <location>
        <begin position="30"/>
        <end position="54"/>
    </location>
</feature>
<keyword evidence="1" id="KW-0472">Membrane</keyword>
<dbReference type="Proteomes" id="UP000095743">
    <property type="component" value="Chromosome"/>
</dbReference>
<dbReference type="AlphaFoldDB" id="A0A1D8GBQ3"/>
<dbReference type="KEGG" id="gfe:Gferi_01245"/>
<keyword evidence="1" id="KW-0812">Transmembrane</keyword>
<protein>
    <submittedName>
        <fullName evidence="2">Uncharacterized protein</fullName>
    </submittedName>
</protein>
<accession>A0A1D8GBQ3</accession>
<keyword evidence="1" id="KW-1133">Transmembrane helix</keyword>
<name>A0A1D8GBQ3_9FIRM</name>